<name>A0ABV4RAP6_9ACTN</name>
<dbReference type="EMBL" id="JAXCEH010000074">
    <property type="protein sequence ID" value="MFA1559459.1"/>
    <property type="molecule type" value="Genomic_DNA"/>
</dbReference>
<dbReference type="InterPro" id="IPR016035">
    <property type="entry name" value="Acyl_Trfase/lysoPLipase"/>
</dbReference>
<dbReference type="EC" id="2.3.1.-" evidence="4"/>
<dbReference type="SUPFAM" id="SSF55048">
    <property type="entry name" value="Probable ACP-binding domain of malonyl-CoA ACP transacylase"/>
    <property type="match status" value="1"/>
</dbReference>
<dbReference type="Gene3D" id="3.40.366.10">
    <property type="entry name" value="Malonyl-Coenzyme A Acyl Carrier Protein, domain 2"/>
    <property type="match status" value="1"/>
</dbReference>
<protein>
    <submittedName>
        <fullName evidence="4">Acyltransferase domain-containing protein</fullName>
        <ecNumber evidence="4">2.3.1.-</ecNumber>
    </submittedName>
</protein>
<evidence type="ECO:0000256" key="1">
    <source>
        <dbReference type="ARBA" id="ARBA00022679"/>
    </source>
</evidence>
<organism evidence="4 5">
    <name type="scientific">Actinomadura chokoriensis</name>
    <dbReference type="NCBI Taxonomy" id="454156"/>
    <lineage>
        <taxon>Bacteria</taxon>
        <taxon>Bacillati</taxon>
        <taxon>Actinomycetota</taxon>
        <taxon>Actinomycetes</taxon>
        <taxon>Streptosporangiales</taxon>
        <taxon>Thermomonosporaceae</taxon>
        <taxon>Actinomadura</taxon>
    </lineage>
</organism>
<dbReference type="InterPro" id="IPR014043">
    <property type="entry name" value="Acyl_transferase_dom"/>
</dbReference>
<evidence type="ECO:0000259" key="3">
    <source>
        <dbReference type="SMART" id="SM00827"/>
    </source>
</evidence>
<evidence type="ECO:0000313" key="5">
    <source>
        <dbReference type="Proteomes" id="UP001569904"/>
    </source>
</evidence>
<keyword evidence="5" id="KW-1185">Reference proteome</keyword>
<dbReference type="Gene3D" id="3.30.70.3290">
    <property type="match status" value="1"/>
</dbReference>
<sequence length="398" mass="42474">MTTRSVFEDRAVVVGADREELLRGLSAVAQGGVAAGVVQGIAADAGEKVAFVFPGQGSQWAGMALELLESSPVFAERMRECAQALDPWVEWSLLEVLQGGEGAPGLDRVDVVQPVLFAVMVSLAALWRSYGVEPAAVVGHSQGEIAAACVAGALSLQDAAQVVALRSRELAVLAGRGGMVSVSAPVERVRQWLRRWDGRLDVAAINGPGSTVVSGEVPALEELLAECQAEGVRARRVPVDYASHSVQVESLRERLLEVLAGISPRPAAIPFYSTVTAELMDTTGLDADYWYRNLRNTVCFEEAARVVVGAGHGVFVEVSPHPVLTMGVQETLEDLGSDAVVVGSLRRDEGGLGRFLISLGEVFVRGGAVDWEAVFPGRPSAVQLPTYAFQRKRYWLET</sequence>
<dbReference type="GO" id="GO:0016746">
    <property type="term" value="F:acyltransferase activity"/>
    <property type="evidence" value="ECO:0007669"/>
    <property type="project" value="UniProtKB-KW"/>
</dbReference>
<dbReference type="Proteomes" id="UP001569904">
    <property type="component" value="Unassembled WGS sequence"/>
</dbReference>
<dbReference type="InterPro" id="IPR016036">
    <property type="entry name" value="Malonyl_transacylase_ACP-bd"/>
</dbReference>
<evidence type="ECO:0000256" key="2">
    <source>
        <dbReference type="ARBA" id="ARBA00023315"/>
    </source>
</evidence>
<dbReference type="PANTHER" id="PTHR43775:SF51">
    <property type="entry name" value="INACTIVE PHENOLPHTHIOCEROL SYNTHESIS POLYKETIDE SYNTHASE TYPE I PKS1-RELATED"/>
    <property type="match status" value="1"/>
</dbReference>
<feature type="non-terminal residue" evidence="4">
    <location>
        <position position="398"/>
    </location>
</feature>
<dbReference type="SMART" id="SM00827">
    <property type="entry name" value="PKS_AT"/>
    <property type="match status" value="1"/>
</dbReference>
<dbReference type="InterPro" id="IPR001227">
    <property type="entry name" value="Ac_transferase_dom_sf"/>
</dbReference>
<comment type="caution">
    <text evidence="4">The sequence shown here is derived from an EMBL/GenBank/DDBJ whole genome shotgun (WGS) entry which is preliminary data.</text>
</comment>
<dbReference type="SUPFAM" id="SSF52151">
    <property type="entry name" value="FabD/lysophospholipase-like"/>
    <property type="match status" value="1"/>
</dbReference>
<accession>A0ABV4RAP6</accession>
<dbReference type="Pfam" id="PF00698">
    <property type="entry name" value="Acyl_transf_1"/>
    <property type="match status" value="1"/>
</dbReference>
<keyword evidence="1 4" id="KW-0808">Transferase</keyword>
<keyword evidence="2 4" id="KW-0012">Acyltransferase</keyword>
<dbReference type="PANTHER" id="PTHR43775">
    <property type="entry name" value="FATTY ACID SYNTHASE"/>
    <property type="match status" value="1"/>
</dbReference>
<feature type="domain" description="Malonyl-CoA:ACP transacylase (MAT)" evidence="3">
    <location>
        <begin position="52"/>
        <end position="349"/>
    </location>
</feature>
<evidence type="ECO:0000313" key="4">
    <source>
        <dbReference type="EMBL" id="MFA1559459.1"/>
    </source>
</evidence>
<reference evidence="4 5" key="1">
    <citation type="submission" date="2023-11" db="EMBL/GenBank/DDBJ databases">
        <title>Actinomadura monticuli sp. nov., isolated from volcanic ash.</title>
        <authorList>
            <person name="Lee S.D."/>
            <person name="Yang H."/>
            <person name="Kim I.S."/>
        </authorList>
    </citation>
    <scope>NUCLEOTIDE SEQUENCE [LARGE SCALE GENOMIC DNA]</scope>
    <source>
        <strain evidence="4 5">DSM 45346</strain>
    </source>
</reference>
<gene>
    <name evidence="4" type="ORF">SM436_37725</name>
</gene>
<proteinExistence type="predicted"/>
<dbReference type="InterPro" id="IPR050091">
    <property type="entry name" value="PKS_NRPS_Biosynth_Enz"/>
</dbReference>